<evidence type="ECO:0000259" key="5">
    <source>
        <dbReference type="Pfam" id="PF01712"/>
    </source>
</evidence>
<dbReference type="CDD" id="cd01673">
    <property type="entry name" value="dNK"/>
    <property type="match status" value="1"/>
</dbReference>
<evidence type="ECO:0000256" key="1">
    <source>
        <dbReference type="ARBA" id="ARBA00007420"/>
    </source>
</evidence>
<dbReference type="InterPro" id="IPR002624">
    <property type="entry name" value="DCK/DGK"/>
</dbReference>
<feature type="binding site" evidence="3">
    <location>
        <position position="92"/>
    </location>
    <ligand>
        <name>substrate</name>
    </ligand>
</feature>
<protein>
    <submittedName>
        <fullName evidence="6">Deoxyadenosine kinase / Deoxyguanosine kinase</fullName>
        <ecNumber evidence="6">2.7.1.113</ecNumber>
        <ecNumber evidence="6">2.7.1.76</ecNumber>
    </submittedName>
</protein>
<dbReference type="PATRIC" id="fig|1234409.3.peg.1020"/>
<keyword evidence="6" id="KW-0808">Transferase</keyword>
<dbReference type="STRING" id="1234409.C683_1068"/>
<dbReference type="GO" id="GO:0005737">
    <property type="term" value="C:cytoplasm"/>
    <property type="evidence" value="ECO:0007669"/>
    <property type="project" value="TreeGrafter"/>
</dbReference>
<dbReference type="PANTHER" id="PTHR10513">
    <property type="entry name" value="DEOXYNUCLEOSIDE KINASE"/>
    <property type="match status" value="1"/>
</dbReference>
<dbReference type="GO" id="GO:0004136">
    <property type="term" value="F:deoxyadenosine kinase activity"/>
    <property type="evidence" value="ECO:0007669"/>
    <property type="project" value="UniProtKB-EC"/>
</dbReference>
<evidence type="ECO:0000256" key="2">
    <source>
        <dbReference type="PIRSR" id="PIRSR000705-1"/>
    </source>
</evidence>
<dbReference type="EC" id="2.7.1.113" evidence="6"/>
<dbReference type="GO" id="GO:0005524">
    <property type="term" value="F:ATP binding"/>
    <property type="evidence" value="ECO:0007669"/>
    <property type="project" value="UniProtKB-KW"/>
</dbReference>
<sequence>MKQKGREQDKMIVLAGMIGVGKSSYTEMIARHLGTEAFYEEVDNNPILDKFYEDPKRWAFSLQIYFLNKRFRSIKQALHDANNVLDRSIYEDALFTRVNNMQGNISDVDLNIYNDLLENMMQEIDSLPKKAPDLLIYLEADFDTILAHIKKRGRSFEQVDDDPELLEYYKLLYSQYGQWFEDYHYSPKIKISVDEYDIIENPENEEKVMKIIEKALEDARK</sequence>
<feature type="binding site" evidence="3">
    <location>
        <position position="87"/>
    </location>
    <ligand>
        <name>substrate</name>
    </ligand>
</feature>
<dbReference type="Pfam" id="PF01712">
    <property type="entry name" value="dNK"/>
    <property type="match status" value="1"/>
</dbReference>
<dbReference type="InterPro" id="IPR027417">
    <property type="entry name" value="P-loop_NTPase"/>
</dbReference>
<keyword evidence="4" id="KW-0547">Nucleotide-binding</keyword>
<name>K8ZAQ5_9ENTE</name>
<comment type="similarity">
    <text evidence="1">Belongs to the DCK/DGK family.</text>
</comment>
<dbReference type="SUPFAM" id="SSF52540">
    <property type="entry name" value="P-loop containing nucleoside triphosphate hydrolases"/>
    <property type="match status" value="1"/>
</dbReference>
<dbReference type="InterPro" id="IPR031314">
    <property type="entry name" value="DNK_dom"/>
</dbReference>
<dbReference type="EMBL" id="AMYT01000021">
    <property type="protein sequence ID" value="EKU27072.1"/>
    <property type="molecule type" value="Genomic_DNA"/>
</dbReference>
<evidence type="ECO:0000256" key="4">
    <source>
        <dbReference type="PIRSR" id="PIRSR000705-3"/>
    </source>
</evidence>
<dbReference type="GO" id="GO:0004138">
    <property type="term" value="F:deoxyguanosine kinase activity"/>
    <property type="evidence" value="ECO:0007669"/>
    <property type="project" value="UniProtKB-EC"/>
</dbReference>
<proteinExistence type="inferred from homology"/>
<reference evidence="6 7" key="1">
    <citation type="journal article" date="2013" name="Genome Announc.">
        <title>Draft Genome Sequence of Catellicoccus marimammalium, a Novel Species Commonly Found in Gull Feces.</title>
        <authorList>
            <person name="Weigand M.R."/>
            <person name="Ryu H."/>
            <person name="Bozcek L."/>
            <person name="Konstantinidis K.T."/>
            <person name="Santo Domingo J.W."/>
        </authorList>
    </citation>
    <scope>NUCLEOTIDE SEQUENCE [LARGE SCALE GENOMIC DNA]</scope>
    <source>
        <strain evidence="6 7">M35/04/3</strain>
    </source>
</reference>
<dbReference type="EC" id="2.7.1.76" evidence="6"/>
<accession>K8ZAQ5</accession>
<feature type="binding site" evidence="3">
    <location>
        <position position="52"/>
    </location>
    <ligand>
        <name>substrate</name>
    </ligand>
</feature>
<evidence type="ECO:0000256" key="3">
    <source>
        <dbReference type="PIRSR" id="PIRSR000705-2"/>
    </source>
</evidence>
<keyword evidence="4" id="KW-0067">ATP-binding</keyword>
<comment type="caution">
    <text evidence="6">The sequence shown here is derived from an EMBL/GenBank/DDBJ whole genome shotgun (WGS) entry which is preliminary data.</text>
</comment>
<feature type="binding site" evidence="3">
    <location>
        <position position="157"/>
    </location>
    <ligand>
        <name>substrate</name>
    </ligand>
</feature>
<evidence type="ECO:0000313" key="7">
    <source>
        <dbReference type="Proteomes" id="UP000016057"/>
    </source>
</evidence>
<feature type="binding site" evidence="3">
    <location>
        <position position="40"/>
    </location>
    <ligand>
        <name>substrate</name>
    </ligand>
</feature>
<dbReference type="PANTHER" id="PTHR10513:SF35">
    <property type="entry name" value="DEOXYADENOSINE KINASE"/>
    <property type="match status" value="1"/>
</dbReference>
<feature type="binding site" evidence="4">
    <location>
        <begin position="16"/>
        <end position="24"/>
    </location>
    <ligand>
        <name>ATP</name>
        <dbReference type="ChEBI" id="CHEBI:30616"/>
    </ligand>
</feature>
<dbReference type="Proteomes" id="UP000016057">
    <property type="component" value="Unassembled WGS sequence"/>
</dbReference>
<dbReference type="AlphaFoldDB" id="K8ZAQ5"/>
<keyword evidence="6" id="KW-0418">Kinase</keyword>
<keyword evidence="7" id="KW-1185">Reference proteome</keyword>
<dbReference type="Gene3D" id="3.40.50.300">
    <property type="entry name" value="P-loop containing nucleotide triphosphate hydrolases"/>
    <property type="match status" value="1"/>
</dbReference>
<feature type="active site" description="Proton acceptor" evidence="2">
    <location>
        <position position="86"/>
    </location>
</feature>
<feature type="domain" description="Deoxynucleoside kinase" evidence="5">
    <location>
        <begin position="12"/>
        <end position="215"/>
    </location>
</feature>
<dbReference type="eggNOG" id="COG1428">
    <property type="taxonomic scope" value="Bacteria"/>
</dbReference>
<dbReference type="PIRSF" id="PIRSF000705">
    <property type="entry name" value="DNK"/>
    <property type="match status" value="1"/>
</dbReference>
<organism evidence="6 7">
    <name type="scientific">Catellicoccus marimammalium M35/04/3</name>
    <dbReference type="NCBI Taxonomy" id="1234409"/>
    <lineage>
        <taxon>Bacteria</taxon>
        <taxon>Bacillati</taxon>
        <taxon>Bacillota</taxon>
        <taxon>Bacilli</taxon>
        <taxon>Lactobacillales</taxon>
        <taxon>Enterococcaceae</taxon>
        <taxon>Catellicoccus</taxon>
    </lineage>
</organism>
<gene>
    <name evidence="6" type="ORF">C683_1068</name>
</gene>
<dbReference type="InterPro" id="IPR050566">
    <property type="entry name" value="Deoxyribonucleoside_kinase"/>
</dbReference>
<feature type="binding site" evidence="3">
    <location>
        <position position="63"/>
    </location>
    <ligand>
        <name>substrate</name>
    </ligand>
</feature>
<evidence type="ECO:0000313" key="6">
    <source>
        <dbReference type="EMBL" id="EKU27072.1"/>
    </source>
</evidence>